<dbReference type="InterPro" id="IPR017853">
    <property type="entry name" value="GH"/>
</dbReference>
<dbReference type="GO" id="GO:0004565">
    <property type="term" value="F:beta-galactosidase activity"/>
    <property type="evidence" value="ECO:0007669"/>
    <property type="project" value="UniProtKB-EC"/>
</dbReference>
<protein>
    <recommendedName>
        <fullName evidence="3 6">Beta-galactosidase</fullName>
        <shortName evidence="6">Beta-gal</shortName>
        <ecNumber evidence="3 6">3.2.1.23</ecNumber>
    </recommendedName>
</protein>
<dbReference type="Gene3D" id="3.20.20.80">
    <property type="entry name" value="Glycosidases"/>
    <property type="match status" value="1"/>
</dbReference>
<evidence type="ECO:0000256" key="4">
    <source>
        <dbReference type="ARBA" id="ARBA00022801"/>
    </source>
</evidence>
<evidence type="ECO:0000256" key="9">
    <source>
        <dbReference type="PIRSR" id="PIRSR001084-3"/>
    </source>
</evidence>
<feature type="binding site" evidence="8">
    <location>
        <position position="317"/>
    </location>
    <ligand>
        <name>substrate</name>
    </ligand>
</feature>
<sequence>MSGWRLSTGRVAYGGDYNPEQWPEETWLEDVRLMREAGVNLVTVGVFSWATLQPEPETYDFGWLDRILDLLHANDVRVDLATATASPPPWFSRRHPESLPVTREGTTLWPGGRQAYCPSSGAYREAATKLVHRLATRYAEHPALELWHVNNEYGCHVSACYCDVSAAAFRAWLRDRYTTLDALNDAWGTAFWSQRYYDWEEIHPPRAAPTFPNPSQQLDFARFSSDELLECYRAELAVLRRVTPDVPVTTNFMTPSFKPVDYFAWAPDVDVVSTDHYLRPHEGDANLDLALSGDLTRGLAGGRPWLLMEHSTSAVNWQPVNLAKAPGELRRNSLAHLARGSNGALFFQWRASQRGAEKFHSGLVPHAGTDTRLWREVVALGEELEGLSAVLDQPVHAEVALVWDYESWWAVELDSHPSDQVSYLDRVRAFHGVLWQAGVTVDVAAPGADLSAYKLVLVPSLYLVRDPDFLDDYDGHVVISYFSGIVDANDGVLLGGYPGAFRERLGIRVEEFRPFVGERRVGEFTATVWSEDVRLEGAEALLRFDDGTPAVTRHGDAWYLATRLDEAGTTHVLRWAWQAAGVQPLLPELPLGVERVRRGDHVFVFNHTAEAVDVPGHGPLEAGGAAVIAPAR</sequence>
<feature type="domain" description="Glycoside hydrolase family 42 N-terminal" evidence="10">
    <location>
        <begin position="16"/>
        <end position="385"/>
    </location>
</feature>
<dbReference type="EMBL" id="JAPDDP010000047">
    <property type="protein sequence ID" value="MDA0183121.1"/>
    <property type="molecule type" value="Genomic_DNA"/>
</dbReference>
<feature type="binding site" evidence="9">
    <location>
        <position position="160"/>
    </location>
    <ligand>
        <name>Zn(2+)</name>
        <dbReference type="ChEBI" id="CHEBI:29105"/>
    </ligand>
</feature>
<dbReference type="InterPro" id="IPR013529">
    <property type="entry name" value="Glyco_hydro_42_N"/>
</dbReference>
<dbReference type="RefSeq" id="WP_270027505.1">
    <property type="nucleotide sequence ID" value="NZ_JAPDDP010000047.1"/>
</dbReference>
<dbReference type="SUPFAM" id="SSF52317">
    <property type="entry name" value="Class I glutamine amidotransferase-like"/>
    <property type="match status" value="1"/>
</dbReference>
<evidence type="ECO:0000256" key="3">
    <source>
        <dbReference type="ARBA" id="ARBA00012756"/>
    </source>
</evidence>
<dbReference type="GO" id="GO:0046872">
    <property type="term" value="F:metal ion binding"/>
    <property type="evidence" value="ECO:0007669"/>
    <property type="project" value="UniProtKB-KW"/>
</dbReference>
<keyword evidence="9" id="KW-0862">Zinc</keyword>
<gene>
    <name evidence="12" type="ORF">OJ997_22620</name>
</gene>
<proteinExistence type="inferred from homology"/>
<dbReference type="PANTHER" id="PTHR36447:SF1">
    <property type="entry name" value="BETA-GALACTOSIDASE GANA"/>
    <property type="match status" value="1"/>
</dbReference>
<dbReference type="PIRSF" id="PIRSF001084">
    <property type="entry name" value="B-galactosidase"/>
    <property type="match status" value="1"/>
</dbReference>
<evidence type="ECO:0000259" key="10">
    <source>
        <dbReference type="Pfam" id="PF02449"/>
    </source>
</evidence>
<name>A0A9X3NBY2_9ACTN</name>
<comment type="catalytic activity">
    <reaction evidence="1 6">
        <text>Hydrolysis of terminal non-reducing beta-D-galactose residues in beta-D-galactosides.</text>
        <dbReference type="EC" id="3.2.1.23"/>
    </reaction>
</comment>
<comment type="caution">
    <text evidence="12">The sequence shown here is derived from an EMBL/GenBank/DDBJ whole genome shotgun (WGS) entry which is preliminary data.</text>
</comment>
<dbReference type="EC" id="3.2.1.23" evidence="3 6"/>
<dbReference type="InterPro" id="IPR013738">
    <property type="entry name" value="Beta_galactosidase_Trimer"/>
</dbReference>
<dbReference type="PANTHER" id="PTHR36447">
    <property type="entry name" value="BETA-GALACTOSIDASE GANA"/>
    <property type="match status" value="1"/>
</dbReference>
<dbReference type="AlphaFoldDB" id="A0A9X3NBY2"/>
<dbReference type="InterPro" id="IPR029062">
    <property type="entry name" value="Class_I_gatase-like"/>
</dbReference>
<comment type="similarity">
    <text evidence="2 6">Belongs to the glycosyl hydrolase 42 family.</text>
</comment>
<feature type="binding site" evidence="9">
    <location>
        <position position="162"/>
    </location>
    <ligand>
        <name>Zn(2+)</name>
        <dbReference type="ChEBI" id="CHEBI:29105"/>
    </ligand>
</feature>
<evidence type="ECO:0000256" key="6">
    <source>
        <dbReference type="PIRNR" id="PIRNR001084"/>
    </source>
</evidence>
<evidence type="ECO:0000256" key="8">
    <source>
        <dbReference type="PIRSR" id="PIRSR001084-2"/>
    </source>
</evidence>
<feature type="domain" description="Beta-galactosidase trimerisation" evidence="11">
    <location>
        <begin position="397"/>
        <end position="582"/>
    </location>
</feature>
<keyword evidence="4 6" id="KW-0378">Hydrolase</keyword>
<evidence type="ECO:0000256" key="5">
    <source>
        <dbReference type="ARBA" id="ARBA00023295"/>
    </source>
</evidence>
<dbReference type="Proteomes" id="UP001147653">
    <property type="component" value="Unassembled WGS sequence"/>
</dbReference>
<dbReference type="InterPro" id="IPR003476">
    <property type="entry name" value="Glyco_hydro_42"/>
</dbReference>
<dbReference type="CDD" id="cd03143">
    <property type="entry name" value="A4_beta-galactosidase_middle_domain"/>
    <property type="match status" value="1"/>
</dbReference>
<accession>A0A9X3NBY2</accession>
<feature type="active site" description="Nucleophile" evidence="7">
    <location>
        <position position="309"/>
    </location>
</feature>
<evidence type="ECO:0000256" key="2">
    <source>
        <dbReference type="ARBA" id="ARBA00005940"/>
    </source>
</evidence>
<feature type="binding site" evidence="8">
    <location>
        <position position="151"/>
    </location>
    <ligand>
        <name>substrate</name>
    </ligand>
</feature>
<dbReference type="SUPFAM" id="SSF51445">
    <property type="entry name" value="(Trans)glycosidases"/>
    <property type="match status" value="1"/>
</dbReference>
<evidence type="ECO:0000313" key="12">
    <source>
        <dbReference type="EMBL" id="MDA0183121.1"/>
    </source>
</evidence>
<dbReference type="GO" id="GO:0005975">
    <property type="term" value="P:carbohydrate metabolic process"/>
    <property type="evidence" value="ECO:0007669"/>
    <property type="project" value="InterPro"/>
</dbReference>
<evidence type="ECO:0000313" key="13">
    <source>
        <dbReference type="Proteomes" id="UP001147653"/>
    </source>
</evidence>
<keyword evidence="9" id="KW-0479">Metal-binding</keyword>
<evidence type="ECO:0000259" key="11">
    <source>
        <dbReference type="Pfam" id="PF08532"/>
    </source>
</evidence>
<keyword evidence="5 6" id="KW-0326">Glycosidase</keyword>
<dbReference type="GO" id="GO:0009341">
    <property type="term" value="C:beta-galactosidase complex"/>
    <property type="evidence" value="ECO:0007669"/>
    <property type="project" value="InterPro"/>
</dbReference>
<dbReference type="Pfam" id="PF08532">
    <property type="entry name" value="Glyco_hydro_42M"/>
    <property type="match status" value="1"/>
</dbReference>
<evidence type="ECO:0000256" key="1">
    <source>
        <dbReference type="ARBA" id="ARBA00001412"/>
    </source>
</evidence>
<reference evidence="12" key="1">
    <citation type="submission" date="2022-10" db="EMBL/GenBank/DDBJ databases">
        <title>The WGS of Solirubrobacter phytolaccae KCTC 29190.</title>
        <authorList>
            <person name="Jiang Z."/>
        </authorList>
    </citation>
    <scope>NUCLEOTIDE SEQUENCE</scope>
    <source>
        <strain evidence="12">KCTC 29190</strain>
    </source>
</reference>
<feature type="binding site" evidence="8">
    <location>
        <position position="113"/>
    </location>
    <ligand>
        <name>substrate</name>
    </ligand>
</feature>
<feature type="binding site" evidence="9">
    <location>
        <position position="117"/>
    </location>
    <ligand>
        <name>Zn(2+)</name>
        <dbReference type="ChEBI" id="CHEBI:29105"/>
    </ligand>
</feature>
<evidence type="ECO:0000256" key="7">
    <source>
        <dbReference type="PIRSR" id="PIRSR001084-1"/>
    </source>
</evidence>
<keyword evidence="13" id="KW-1185">Reference proteome</keyword>
<dbReference type="Pfam" id="PF02449">
    <property type="entry name" value="Glyco_hydro_42"/>
    <property type="match status" value="1"/>
</dbReference>
<organism evidence="12 13">
    <name type="scientific">Solirubrobacter phytolaccae</name>
    <dbReference type="NCBI Taxonomy" id="1404360"/>
    <lineage>
        <taxon>Bacteria</taxon>
        <taxon>Bacillati</taxon>
        <taxon>Actinomycetota</taxon>
        <taxon>Thermoleophilia</taxon>
        <taxon>Solirubrobacterales</taxon>
        <taxon>Solirubrobacteraceae</taxon>
        <taxon>Solirubrobacter</taxon>
    </lineage>
</organism>
<dbReference type="Gene3D" id="3.40.50.880">
    <property type="match status" value="1"/>
</dbReference>
<feature type="active site" description="Proton donor" evidence="7">
    <location>
        <position position="152"/>
    </location>
</feature>